<evidence type="ECO:0000313" key="2">
    <source>
        <dbReference type="EMBL" id="OKA05145.1"/>
    </source>
</evidence>
<comment type="caution">
    <text evidence="1">The sequence shown here is derived from an EMBL/GenBank/DDBJ whole genome shotgun (WGS) entry which is preliminary data.</text>
</comment>
<dbReference type="EMBL" id="LOBU02000019">
    <property type="protein sequence ID" value="OKA05145.1"/>
    <property type="molecule type" value="Genomic_DNA"/>
</dbReference>
<evidence type="ECO:0000313" key="4">
    <source>
        <dbReference type="Proteomes" id="UP000186883"/>
    </source>
</evidence>
<dbReference type="Proteomes" id="UP000186883">
    <property type="component" value="Unassembled WGS sequence"/>
</dbReference>
<name>A0A154MPM4_9PSEU</name>
<dbReference type="RefSeq" id="WP_061982852.1">
    <property type="nucleotide sequence ID" value="NZ_FOPQ01000006.1"/>
</dbReference>
<dbReference type="AlphaFoldDB" id="A0A154MPM4"/>
<dbReference type="EMBL" id="LQCI01000009">
    <property type="protein sequence ID" value="KZB86252.1"/>
    <property type="molecule type" value="Genomic_DNA"/>
</dbReference>
<dbReference type="Proteomes" id="UP000076321">
    <property type="component" value="Unassembled WGS sequence"/>
</dbReference>
<evidence type="ECO:0000313" key="3">
    <source>
        <dbReference type="Proteomes" id="UP000076321"/>
    </source>
</evidence>
<sequence>MVRKQVNVNCCETCGRRWEISGSPQRVIAFCTWHCLWQGIRARWNSPEYQASLSRSMGLMNTMVRDLAQQRAARNEHGD</sequence>
<reference evidence="2 4" key="2">
    <citation type="submission" date="2016-11" db="EMBL/GenBank/DDBJ databases">
        <title>Genome sequencing of Amycolatopsis regifaucium.</title>
        <authorList>
            <person name="Mayilraj S."/>
            <person name="Kaur N."/>
        </authorList>
    </citation>
    <scope>NUCLEOTIDE SEQUENCE [LARGE SCALE GENOMIC DNA]</scope>
    <source>
        <strain evidence="2 4">GY080</strain>
    </source>
</reference>
<organism evidence="1 3">
    <name type="scientific">Amycolatopsis regifaucium</name>
    <dbReference type="NCBI Taxonomy" id="546365"/>
    <lineage>
        <taxon>Bacteria</taxon>
        <taxon>Bacillati</taxon>
        <taxon>Actinomycetota</taxon>
        <taxon>Actinomycetes</taxon>
        <taxon>Pseudonocardiales</taxon>
        <taxon>Pseudonocardiaceae</taxon>
        <taxon>Amycolatopsis</taxon>
    </lineage>
</organism>
<gene>
    <name evidence="2" type="ORF">ATP06_0229330</name>
    <name evidence="1" type="ORF">AVL48_29230</name>
</gene>
<reference evidence="1 3" key="1">
    <citation type="submission" date="2015-12" db="EMBL/GenBank/DDBJ databases">
        <title>Amycolatopsis regifaucium genome sequencing and assembly.</title>
        <authorList>
            <person name="Mayilraj S."/>
        </authorList>
    </citation>
    <scope>NUCLEOTIDE SEQUENCE [LARGE SCALE GENOMIC DNA]</scope>
    <source>
        <strain evidence="1 3">GY080</strain>
    </source>
</reference>
<accession>A0A154MPM4</accession>
<proteinExistence type="predicted"/>
<protein>
    <submittedName>
        <fullName evidence="1">Uncharacterized protein</fullName>
    </submittedName>
</protein>
<evidence type="ECO:0000313" key="1">
    <source>
        <dbReference type="EMBL" id="KZB86252.1"/>
    </source>
</evidence>
<keyword evidence="4" id="KW-1185">Reference proteome</keyword>